<proteinExistence type="predicted"/>
<evidence type="ECO:0000313" key="3">
    <source>
        <dbReference type="Proteomes" id="UP000027661"/>
    </source>
</evidence>
<evidence type="ECO:0000256" key="1">
    <source>
        <dbReference type="SAM" id="SignalP"/>
    </source>
</evidence>
<evidence type="ECO:0000313" key="2">
    <source>
        <dbReference type="EMBL" id="KDS53619.1"/>
    </source>
</evidence>
<gene>
    <name evidence="2" type="ORF">M099_2034</name>
</gene>
<sequence length="405" mass="45946">MRKVLFTVALLLTACFVSAQVSVVKEAKSLKSKPEEAAKAIEPALTNPETANDPETWKLAGDFQKAIYDEENMKLYLPGGQADTTKLYNSLAKMYDFYLKCDEIEQAKVQSGELKKPKFRKKNADALKTLRLNLVNGGGDAYNKGDYADALKYFGLFVDVVNEPMFADDDELKADTLNALYACYATLAANMLKDNQAVIKYGNIGKNHKEEGYRALMCLAETYGQKEGGDSAKWLEVIKEGTELFPKQEYFVGNIMDYYIQKGMVDEGLAQINKLLATSETPYYLYVKGILLYEKKQYDDAVAIFNKIISNNGDLVAEAYSKIGDCYFFPAQIIVEENAKLAIDDPKYNENENKIKELYEKAKPYYEKAKELKPDNKALWGNYLLNIYWKLNRAEYDSLEKELGY</sequence>
<dbReference type="PROSITE" id="PS51257">
    <property type="entry name" value="PROKAR_LIPOPROTEIN"/>
    <property type="match status" value="1"/>
</dbReference>
<dbReference type="Gene3D" id="1.25.40.10">
    <property type="entry name" value="Tetratricopeptide repeat domain"/>
    <property type="match status" value="2"/>
</dbReference>
<keyword evidence="1" id="KW-0732">Signal</keyword>
<reference evidence="2 3" key="1">
    <citation type="submission" date="2014-04" db="EMBL/GenBank/DDBJ databases">
        <authorList>
            <person name="Sears C."/>
            <person name="Carroll K."/>
            <person name="Sack B.R."/>
            <person name="Qadri F."/>
            <person name="Myers L.L."/>
            <person name="Chung G.-T."/>
            <person name="Escheverria P."/>
            <person name="Fraser C.M."/>
            <person name="Sadzewicz L."/>
            <person name="Shefchek K.A."/>
            <person name="Tallon L."/>
            <person name="Das S.P."/>
            <person name="Daugherty S."/>
            <person name="Mongodin E.F."/>
        </authorList>
    </citation>
    <scope>NUCLEOTIDE SEQUENCE [LARGE SCALE GENOMIC DNA]</scope>
    <source>
        <strain evidence="2 3">3975 RP4</strain>
    </source>
</reference>
<dbReference type="SUPFAM" id="SSF48452">
    <property type="entry name" value="TPR-like"/>
    <property type="match status" value="1"/>
</dbReference>
<dbReference type="AlphaFoldDB" id="A0A069SGP6"/>
<dbReference type="RefSeq" id="WP_005852494.1">
    <property type="nucleotide sequence ID" value="NZ_JNHM01000028.1"/>
</dbReference>
<dbReference type="EMBL" id="JNHM01000028">
    <property type="protein sequence ID" value="KDS53619.1"/>
    <property type="molecule type" value="Genomic_DNA"/>
</dbReference>
<feature type="chain" id="PRO_5001666523" evidence="1">
    <location>
        <begin position="20"/>
        <end position="405"/>
    </location>
</feature>
<dbReference type="PATRIC" id="fig|1339352.3.peg.1961"/>
<organism evidence="2 3">
    <name type="scientific">Phocaeicola vulgatus str. 3975 RP4</name>
    <dbReference type="NCBI Taxonomy" id="1339352"/>
    <lineage>
        <taxon>Bacteria</taxon>
        <taxon>Pseudomonadati</taxon>
        <taxon>Bacteroidota</taxon>
        <taxon>Bacteroidia</taxon>
        <taxon>Bacteroidales</taxon>
        <taxon>Bacteroidaceae</taxon>
        <taxon>Phocaeicola</taxon>
    </lineage>
</organism>
<dbReference type="Proteomes" id="UP000027661">
    <property type="component" value="Unassembled WGS sequence"/>
</dbReference>
<protein>
    <submittedName>
        <fullName evidence="2">TPR repeat family protein</fullName>
    </submittedName>
</protein>
<comment type="caution">
    <text evidence="2">The sequence shown here is derived from an EMBL/GenBank/DDBJ whole genome shotgun (WGS) entry which is preliminary data.</text>
</comment>
<feature type="signal peptide" evidence="1">
    <location>
        <begin position="1"/>
        <end position="19"/>
    </location>
</feature>
<accession>A0A069SGP6</accession>
<dbReference type="InterPro" id="IPR011990">
    <property type="entry name" value="TPR-like_helical_dom_sf"/>
</dbReference>
<name>A0A069SGP6_PHOVU</name>